<dbReference type="VEuPathDB" id="FungiDB:F503_00627"/>
<dbReference type="EMBL" id="KE148150">
    <property type="protein sequence ID" value="EPE07905.1"/>
    <property type="molecule type" value="Genomic_DNA"/>
</dbReference>
<evidence type="ECO:0000313" key="1">
    <source>
        <dbReference type="EMBL" id="EPE07905.1"/>
    </source>
</evidence>
<organism evidence="1 2">
    <name type="scientific">Ophiostoma piceae (strain UAMH 11346)</name>
    <name type="common">Sap stain fungus</name>
    <dbReference type="NCBI Taxonomy" id="1262450"/>
    <lineage>
        <taxon>Eukaryota</taxon>
        <taxon>Fungi</taxon>
        <taxon>Dikarya</taxon>
        <taxon>Ascomycota</taxon>
        <taxon>Pezizomycotina</taxon>
        <taxon>Sordariomycetes</taxon>
        <taxon>Sordariomycetidae</taxon>
        <taxon>Ophiostomatales</taxon>
        <taxon>Ophiostomataceae</taxon>
        <taxon>Ophiostoma</taxon>
    </lineage>
</organism>
<proteinExistence type="predicted"/>
<reference evidence="1 2" key="1">
    <citation type="journal article" date="2013" name="BMC Genomics">
        <title>The genome and transcriptome of the pine saprophyte Ophiostoma piceae, and a comparison with the bark beetle-associated pine pathogen Grosmannia clavigera.</title>
        <authorList>
            <person name="Haridas S."/>
            <person name="Wang Y."/>
            <person name="Lim L."/>
            <person name="Massoumi Alamouti S."/>
            <person name="Jackman S."/>
            <person name="Docking R."/>
            <person name="Robertson G."/>
            <person name="Birol I."/>
            <person name="Bohlmann J."/>
            <person name="Breuil C."/>
        </authorList>
    </citation>
    <scope>NUCLEOTIDE SEQUENCE [LARGE SCALE GENOMIC DNA]</scope>
    <source>
        <strain evidence="1 2">UAMH 11346</strain>
    </source>
</reference>
<dbReference type="AlphaFoldDB" id="S3D3I5"/>
<protein>
    <submittedName>
        <fullName evidence="1">Uncharacterized protein</fullName>
    </submittedName>
</protein>
<gene>
    <name evidence="1" type="ORF">F503_00627</name>
</gene>
<sequence>MTKGSLLFTSRDPTGRKHVVKLSAADRFEDKKKLQQPLADSKYLRAIRDSSSEHSLFVDIKPNNILLDIKDAPAGSPEAEVGSVKLANLGNLESAFAPPPRI</sequence>
<evidence type="ECO:0000313" key="2">
    <source>
        <dbReference type="Proteomes" id="UP000016923"/>
    </source>
</evidence>
<dbReference type="HOGENOM" id="CLU_2278279_0_0_1"/>
<dbReference type="Proteomes" id="UP000016923">
    <property type="component" value="Unassembled WGS sequence"/>
</dbReference>
<name>S3D3I5_OPHP1</name>
<keyword evidence="2" id="KW-1185">Reference proteome</keyword>
<accession>S3D3I5</accession>